<dbReference type="GO" id="GO:0016301">
    <property type="term" value="F:kinase activity"/>
    <property type="evidence" value="ECO:0007669"/>
    <property type="project" value="UniProtKB-KW"/>
</dbReference>
<dbReference type="InterPro" id="IPR025610">
    <property type="entry name" value="MYC/MYB_N"/>
</dbReference>
<dbReference type="OrthoDB" id="1876470at2759"/>
<keyword evidence="1" id="KW-0805">Transcription regulation</keyword>
<evidence type="ECO:0000256" key="2">
    <source>
        <dbReference type="ARBA" id="ARBA00023163"/>
    </source>
</evidence>
<accession>A0A0K9NYZ2</accession>
<dbReference type="AlphaFoldDB" id="A0A0K9NYZ2"/>
<evidence type="ECO:0000259" key="4">
    <source>
        <dbReference type="Pfam" id="PF14215"/>
    </source>
</evidence>
<keyword evidence="5" id="KW-0808">Transferase</keyword>
<dbReference type="Pfam" id="PF14215">
    <property type="entry name" value="bHLH-MYC_N"/>
    <property type="match status" value="2"/>
</dbReference>
<evidence type="ECO:0000313" key="6">
    <source>
        <dbReference type="Proteomes" id="UP000036987"/>
    </source>
</evidence>
<feature type="compositionally biased region" description="Low complexity" evidence="3">
    <location>
        <begin position="131"/>
        <end position="147"/>
    </location>
</feature>
<keyword evidence="6" id="KW-1185">Reference proteome</keyword>
<feature type="domain" description="Transcription factor MYC/MYB N-terminal" evidence="4">
    <location>
        <begin position="88"/>
        <end position="213"/>
    </location>
</feature>
<organism evidence="5 6">
    <name type="scientific">Zostera marina</name>
    <name type="common">Eelgrass</name>
    <dbReference type="NCBI Taxonomy" id="29655"/>
    <lineage>
        <taxon>Eukaryota</taxon>
        <taxon>Viridiplantae</taxon>
        <taxon>Streptophyta</taxon>
        <taxon>Embryophyta</taxon>
        <taxon>Tracheophyta</taxon>
        <taxon>Spermatophyta</taxon>
        <taxon>Magnoliopsida</taxon>
        <taxon>Liliopsida</taxon>
        <taxon>Zosteraceae</taxon>
        <taxon>Zostera</taxon>
    </lineage>
</organism>
<dbReference type="PANTHER" id="PTHR46633">
    <property type="entry name" value="TRANSCRIPTION FACTOR MYC/MYB-RELATED"/>
    <property type="match status" value="1"/>
</dbReference>
<evidence type="ECO:0000313" key="5">
    <source>
        <dbReference type="EMBL" id="KMZ61160.1"/>
    </source>
</evidence>
<reference evidence="6" key="1">
    <citation type="journal article" date="2016" name="Nature">
        <title>The genome of the seagrass Zostera marina reveals angiosperm adaptation to the sea.</title>
        <authorList>
            <person name="Olsen J.L."/>
            <person name="Rouze P."/>
            <person name="Verhelst B."/>
            <person name="Lin Y.-C."/>
            <person name="Bayer T."/>
            <person name="Collen J."/>
            <person name="Dattolo E."/>
            <person name="De Paoli E."/>
            <person name="Dittami S."/>
            <person name="Maumus F."/>
            <person name="Michel G."/>
            <person name="Kersting A."/>
            <person name="Lauritano C."/>
            <person name="Lohaus R."/>
            <person name="Toepel M."/>
            <person name="Tonon T."/>
            <person name="Vanneste K."/>
            <person name="Amirebrahimi M."/>
            <person name="Brakel J."/>
            <person name="Bostroem C."/>
            <person name="Chovatia M."/>
            <person name="Grimwood J."/>
            <person name="Jenkins J.W."/>
            <person name="Jueterbock A."/>
            <person name="Mraz A."/>
            <person name="Stam W.T."/>
            <person name="Tice H."/>
            <person name="Bornberg-Bauer E."/>
            <person name="Green P.J."/>
            <person name="Pearson G.A."/>
            <person name="Procaccini G."/>
            <person name="Duarte C.M."/>
            <person name="Schmutz J."/>
            <person name="Reusch T.B.H."/>
            <person name="Van de Peer Y."/>
        </authorList>
    </citation>
    <scope>NUCLEOTIDE SEQUENCE [LARGE SCALE GENOMIC DNA]</scope>
    <source>
        <strain evidence="6">cv. Finnish</strain>
    </source>
</reference>
<dbReference type="EMBL" id="LFYR01001529">
    <property type="protein sequence ID" value="KMZ61160.1"/>
    <property type="molecule type" value="Genomic_DNA"/>
</dbReference>
<sequence>MEEQLQYPLAVTHLLQHTLRSLCIQQHSQWVYAVFWRILPRNYPPPKWDLPGSLYDRSRGNRRNWILVWEDGFCNFAASSETHDNITGLQPELFFKMSHEIYNYGEGLIGKVASDHSHKWVFSKEPHLHQQHQQQQQEVDESNNNNNNQEININYVSSWHNPSDSHPRTWQAQFQSGIKTIALIAVREGVVQLGAVNKVVEDLSYVILLRKKFSCLESIPGVLLPHPSSSAFPFKIDYPNTPPGMPVSMENFNNWDYHHHHPPPSHSMDVYNQQCHLMNQQPMRITPSMSSLEALLSKLPSVGIGIGSPTVGVSPPPAVLPSSAGLFYDACTQSNLGMVAAKEELGQERIHVVDDCDQDEIGNGSGETSNSIPPPQVFNTSNNYIDLISKPNGGF</sequence>
<evidence type="ECO:0000256" key="3">
    <source>
        <dbReference type="SAM" id="MobiDB-lite"/>
    </source>
</evidence>
<proteinExistence type="predicted"/>
<dbReference type="PANTHER" id="PTHR46633:SF3">
    <property type="entry name" value="SERINE_THREONINE-PROTEIN KINASE WNK (WITH NO LYSINE)-LIKE PROTEIN"/>
    <property type="match status" value="1"/>
</dbReference>
<gene>
    <name evidence="5" type="ORF">ZOSMA_54G00920</name>
</gene>
<protein>
    <submittedName>
        <fullName evidence="5">Serine/threonine-protein kinase WNK</fullName>
    </submittedName>
</protein>
<feature type="region of interest" description="Disordered" evidence="3">
    <location>
        <begin position="126"/>
        <end position="147"/>
    </location>
</feature>
<keyword evidence="5" id="KW-0418">Kinase</keyword>
<name>A0A0K9NYZ2_ZOSMR</name>
<dbReference type="Proteomes" id="UP000036987">
    <property type="component" value="Unassembled WGS sequence"/>
</dbReference>
<keyword evidence="2" id="KW-0804">Transcription</keyword>
<evidence type="ECO:0000256" key="1">
    <source>
        <dbReference type="ARBA" id="ARBA00023015"/>
    </source>
</evidence>
<feature type="domain" description="Transcription factor MYC/MYB N-terminal" evidence="4">
    <location>
        <begin position="15"/>
        <end position="80"/>
    </location>
</feature>
<dbReference type="OMA" id="KWEGHGA"/>
<comment type="caution">
    <text evidence="5">The sequence shown here is derived from an EMBL/GenBank/DDBJ whole genome shotgun (WGS) entry which is preliminary data.</text>
</comment>